<feature type="region of interest" description="Disordered" evidence="1">
    <location>
        <begin position="188"/>
        <end position="221"/>
    </location>
</feature>
<name>A0ABR3VRR0_HUMIN</name>
<proteinExistence type="predicted"/>
<keyword evidence="2" id="KW-0472">Membrane</keyword>
<feature type="region of interest" description="Disordered" evidence="1">
    <location>
        <begin position="616"/>
        <end position="672"/>
    </location>
</feature>
<feature type="compositionally biased region" description="Low complexity" evidence="1">
    <location>
        <begin position="188"/>
        <end position="219"/>
    </location>
</feature>
<feature type="compositionally biased region" description="Low complexity" evidence="1">
    <location>
        <begin position="68"/>
        <end position="80"/>
    </location>
</feature>
<evidence type="ECO:0000313" key="4">
    <source>
        <dbReference type="Proteomes" id="UP001583172"/>
    </source>
</evidence>
<feature type="region of interest" description="Disordered" evidence="1">
    <location>
        <begin position="760"/>
        <end position="782"/>
    </location>
</feature>
<feature type="region of interest" description="Disordered" evidence="1">
    <location>
        <begin position="335"/>
        <end position="366"/>
    </location>
</feature>
<sequence>MASYSDGEAEFPQGASMVAEGKDKNPVVGIRSPRCITPKTLFTNLDEAHQAITSKTAPRLAGNHHTDTSTAPSSSLPSSLHVGGPTDSADNSADSLSWAVQQSTANAAMVKKRPNTPNQGTSSRPQPYNSQHIDHIESGFELIEYPDEWPQPGSSVENKKPQPLQPHASIQQLKEAYDEGLVNFSYPARSSRSVRSSREPSASSQHGNSQSSNGQYGSAVHSHVYNSGSASATYGYNSANTSASYTNPTESAHDIATEELTTSGQRTSQFVSDISTDRACKGSHFSYPNTYGVDNVSDSDDDPFHYDRNPVSGYLQPAREREVSAALHSFCLDSTPSVAPSSHQPQGTTSPRRTIPGGNSLDSNSHHLPKRAIRACAYDDWDEHDDIGGIRIPVVRPLAVPVASPEKIKEHLSVGGHHDEQNQRRRDQTITLTSDWETVNSISNFDSTQAIASSSRLSDSQQINYAGSSIADVSDTSSFHVPQFEEATSNDRIIPGLSTTYNQTYPRRPATLKRTDGPVFLPKPRVHRVNGYLENSSRLFTDTSNTSSRQSFRSAFVDRITARIRERLAKKRAQRQGQFPGEQNWRGAKLESVDSFVYSPNTKEVKVVRANDGRGGHYIAPVNQETRESAGPNGGHGHQQSYMSGLGPRTSPTLRAPSPAHLKKDEQPTGPVPMVSGTVASPTLFSFPLISLEEAKKREALKKQLDDDYPNIRASRTRNNSTAKASMPVIQGYCPPTPMNAVRRNSLSIFGIPYSDHADEEPVSGYPTGRTRGLSTTTSRWPGETQSILSRSFCAPMRGSTTGQASMRTTVFPSTPRLVPRDDMRRRRTVHPSVAGGITLHPIGTMSHLRGGFTMTEPGAFFTTLDGTTTPANAHLSWHTRRRRDMCLRMIYLAAVVPFCSLAAYCGGCDWALERATHGEVSRLSRTQRRRAGIIGLVSCVVVVFVGTVLVVAWAVANGRAKGLAGLGGQ</sequence>
<protein>
    <submittedName>
        <fullName evidence="3">Uncharacterized protein</fullName>
    </submittedName>
</protein>
<dbReference type="EMBL" id="JAZGSY010000001">
    <property type="protein sequence ID" value="KAL1844353.1"/>
    <property type="molecule type" value="Genomic_DNA"/>
</dbReference>
<feature type="region of interest" description="Disordered" evidence="1">
    <location>
        <begin position="54"/>
        <end position="95"/>
    </location>
</feature>
<gene>
    <name evidence="3" type="ORF">VTJ49DRAFT_32</name>
</gene>
<feature type="region of interest" description="Disordered" evidence="1">
    <location>
        <begin position="107"/>
        <end position="131"/>
    </location>
</feature>
<dbReference type="Proteomes" id="UP001583172">
    <property type="component" value="Unassembled WGS sequence"/>
</dbReference>
<comment type="caution">
    <text evidence="3">The sequence shown here is derived from an EMBL/GenBank/DDBJ whole genome shotgun (WGS) entry which is preliminary data.</text>
</comment>
<feature type="region of interest" description="Disordered" evidence="1">
    <location>
        <begin position="1"/>
        <end position="32"/>
    </location>
</feature>
<feature type="compositionally biased region" description="Polar residues" evidence="1">
    <location>
        <begin position="335"/>
        <end position="352"/>
    </location>
</feature>
<feature type="compositionally biased region" description="Low complexity" evidence="1">
    <location>
        <begin position="768"/>
        <end position="780"/>
    </location>
</feature>
<evidence type="ECO:0000256" key="2">
    <source>
        <dbReference type="SAM" id="Phobius"/>
    </source>
</evidence>
<reference evidence="3 4" key="1">
    <citation type="journal article" date="2024" name="Commun. Biol.">
        <title>Comparative genomic analysis of thermophilic fungi reveals convergent evolutionary adaptations and gene losses.</title>
        <authorList>
            <person name="Steindorff A.S."/>
            <person name="Aguilar-Pontes M.V."/>
            <person name="Robinson A.J."/>
            <person name="Andreopoulos B."/>
            <person name="LaButti K."/>
            <person name="Kuo A."/>
            <person name="Mondo S."/>
            <person name="Riley R."/>
            <person name="Otillar R."/>
            <person name="Haridas S."/>
            <person name="Lipzen A."/>
            <person name="Grimwood J."/>
            <person name="Schmutz J."/>
            <person name="Clum A."/>
            <person name="Reid I.D."/>
            <person name="Moisan M.C."/>
            <person name="Butler G."/>
            <person name="Nguyen T.T.M."/>
            <person name="Dewar K."/>
            <person name="Conant G."/>
            <person name="Drula E."/>
            <person name="Henrissat B."/>
            <person name="Hansel C."/>
            <person name="Singer S."/>
            <person name="Hutchinson M.I."/>
            <person name="de Vries R.P."/>
            <person name="Natvig D.O."/>
            <person name="Powell A.J."/>
            <person name="Tsang A."/>
            <person name="Grigoriev I.V."/>
        </authorList>
    </citation>
    <scope>NUCLEOTIDE SEQUENCE [LARGE SCALE GENOMIC DNA]</scope>
    <source>
        <strain evidence="3 4">CBS 620.91</strain>
    </source>
</reference>
<feature type="transmembrane region" description="Helical" evidence="2">
    <location>
        <begin position="890"/>
        <end position="913"/>
    </location>
</feature>
<evidence type="ECO:0000313" key="3">
    <source>
        <dbReference type="EMBL" id="KAL1844353.1"/>
    </source>
</evidence>
<organism evidence="3 4">
    <name type="scientific">Humicola insolens</name>
    <name type="common">Soft-rot fungus</name>
    <dbReference type="NCBI Taxonomy" id="85995"/>
    <lineage>
        <taxon>Eukaryota</taxon>
        <taxon>Fungi</taxon>
        <taxon>Dikarya</taxon>
        <taxon>Ascomycota</taxon>
        <taxon>Pezizomycotina</taxon>
        <taxon>Sordariomycetes</taxon>
        <taxon>Sordariomycetidae</taxon>
        <taxon>Sordariales</taxon>
        <taxon>Chaetomiaceae</taxon>
        <taxon>Mycothermus</taxon>
    </lineage>
</organism>
<accession>A0ABR3VRR0</accession>
<evidence type="ECO:0000256" key="1">
    <source>
        <dbReference type="SAM" id="MobiDB-lite"/>
    </source>
</evidence>
<keyword evidence="2" id="KW-1133">Transmembrane helix</keyword>
<keyword evidence="2" id="KW-0812">Transmembrane</keyword>
<feature type="compositionally biased region" description="Polar residues" evidence="1">
    <location>
        <begin position="115"/>
        <end position="131"/>
    </location>
</feature>
<keyword evidence="4" id="KW-1185">Reference proteome</keyword>
<feature type="transmembrane region" description="Helical" evidence="2">
    <location>
        <begin position="934"/>
        <end position="957"/>
    </location>
</feature>
<feature type="region of interest" description="Disordered" evidence="1">
    <location>
        <begin position="145"/>
        <end position="166"/>
    </location>
</feature>